<proteinExistence type="inferred from homology"/>
<keyword evidence="4 8" id="KW-0805">Transcription regulation</keyword>
<sequence length="161" mass="18655">TTPFQTLPLLTWDVCDTRAQKLYVFNRNAEEEDRDFVVGWPPVRNWRKQFCDQNRRRGCAANYVNVENGGGGGGGGRLNSKYVKVKMEGVGIARKIDLRTFQSFHTLTHKLMALFGKCEEHVEEYEVTYQDKEGDWLLARDVPWEIFVQSVQRIKLQKNGI</sequence>
<dbReference type="PANTHER" id="PTHR31734">
    <property type="entry name" value="AUXIN-RESPONSIVE PROTEIN IAA17"/>
    <property type="match status" value="1"/>
</dbReference>
<dbReference type="SUPFAM" id="SSF54277">
    <property type="entry name" value="CAD &amp; PB1 domains"/>
    <property type="match status" value="1"/>
</dbReference>
<dbReference type="EMBL" id="KI630643">
    <property type="protein sequence ID" value="EYU34982.1"/>
    <property type="molecule type" value="Genomic_DNA"/>
</dbReference>
<gene>
    <name evidence="10" type="ORF">MIMGU_mgv1a018406mg</name>
</gene>
<reference evidence="10 11" key="1">
    <citation type="journal article" date="2013" name="Proc. Natl. Acad. Sci. U.S.A.">
        <title>Fine-scale variation in meiotic recombination in Mimulus inferred from population shotgun sequencing.</title>
        <authorList>
            <person name="Hellsten U."/>
            <person name="Wright K.M."/>
            <person name="Jenkins J."/>
            <person name="Shu S."/>
            <person name="Yuan Y."/>
            <person name="Wessler S.R."/>
            <person name="Schmutz J."/>
            <person name="Willis J.H."/>
            <person name="Rokhsar D.S."/>
        </authorList>
    </citation>
    <scope>NUCLEOTIDE SEQUENCE [LARGE SCALE GENOMIC DNA]</scope>
    <source>
        <strain evidence="11">cv. DUN x IM62</strain>
    </source>
</reference>
<dbReference type="PANTHER" id="PTHR31734:SF38">
    <property type="entry name" value="AUXIN-RESPONSIVE PROTEIN IAA29"/>
    <property type="match status" value="1"/>
</dbReference>
<evidence type="ECO:0000256" key="7">
    <source>
        <dbReference type="ARBA" id="ARBA00023294"/>
    </source>
</evidence>
<protein>
    <recommendedName>
        <fullName evidence="8">Auxin-responsive protein</fullName>
    </recommendedName>
</protein>
<comment type="subunit">
    <text evidence="8">Homodimers and heterodimers.</text>
</comment>
<keyword evidence="5 8" id="KW-0804">Transcription</keyword>
<dbReference type="Proteomes" id="UP000030748">
    <property type="component" value="Unassembled WGS sequence"/>
</dbReference>
<dbReference type="InterPro" id="IPR053793">
    <property type="entry name" value="PB1-like"/>
</dbReference>
<keyword evidence="3 8" id="KW-0678">Repressor</keyword>
<feature type="domain" description="PB1" evidence="9">
    <location>
        <begin position="80"/>
        <end position="159"/>
    </location>
</feature>
<dbReference type="Pfam" id="PF02309">
    <property type="entry name" value="AUX_IAA"/>
    <property type="match status" value="2"/>
</dbReference>
<evidence type="ECO:0000259" key="9">
    <source>
        <dbReference type="PROSITE" id="PS51745"/>
    </source>
</evidence>
<dbReference type="InterPro" id="IPR003311">
    <property type="entry name" value="AUX_IAA"/>
</dbReference>
<accession>A0A022R2X8</accession>
<evidence type="ECO:0000313" key="10">
    <source>
        <dbReference type="EMBL" id="EYU34982.1"/>
    </source>
</evidence>
<dbReference type="eggNOG" id="ENOG502S29N">
    <property type="taxonomic scope" value="Eukaryota"/>
</dbReference>
<dbReference type="Gene3D" id="3.10.20.90">
    <property type="entry name" value="Phosphatidylinositol 3-kinase Catalytic Subunit, Chain A, domain 1"/>
    <property type="match status" value="1"/>
</dbReference>
<keyword evidence="11" id="KW-1185">Reference proteome</keyword>
<dbReference type="GO" id="GO:0005634">
    <property type="term" value="C:nucleus"/>
    <property type="evidence" value="ECO:0007669"/>
    <property type="project" value="UniProtKB-SubCell"/>
</dbReference>
<evidence type="ECO:0000256" key="2">
    <source>
        <dbReference type="ARBA" id="ARBA00006728"/>
    </source>
</evidence>
<feature type="non-terminal residue" evidence="10">
    <location>
        <position position="1"/>
    </location>
</feature>
<name>A0A022R2X8_ERYGU</name>
<dbReference type="InterPro" id="IPR033389">
    <property type="entry name" value="AUX/IAA_dom"/>
</dbReference>
<dbReference type="STRING" id="4155.A0A022R2X8"/>
<evidence type="ECO:0000256" key="1">
    <source>
        <dbReference type="ARBA" id="ARBA00004123"/>
    </source>
</evidence>
<evidence type="ECO:0000256" key="4">
    <source>
        <dbReference type="ARBA" id="ARBA00023015"/>
    </source>
</evidence>
<dbReference type="GO" id="GO:0009734">
    <property type="term" value="P:auxin-activated signaling pathway"/>
    <property type="evidence" value="ECO:0007669"/>
    <property type="project" value="UniProtKB-UniRule"/>
</dbReference>
<dbReference type="PROSITE" id="PS51745">
    <property type="entry name" value="PB1"/>
    <property type="match status" value="1"/>
</dbReference>
<evidence type="ECO:0000256" key="8">
    <source>
        <dbReference type="RuleBase" id="RU004549"/>
    </source>
</evidence>
<comment type="similarity">
    <text evidence="2 8">Belongs to the Aux/IAA family.</text>
</comment>
<keyword evidence="7 8" id="KW-0927">Auxin signaling pathway</keyword>
<dbReference type="AlphaFoldDB" id="A0A022R2X8"/>
<evidence type="ECO:0000256" key="6">
    <source>
        <dbReference type="ARBA" id="ARBA00023242"/>
    </source>
</evidence>
<evidence type="ECO:0000256" key="3">
    <source>
        <dbReference type="ARBA" id="ARBA00022491"/>
    </source>
</evidence>
<comment type="function">
    <text evidence="8">Aux/IAA proteins are short-lived transcriptional factors that function as repressors of early auxin response genes at low auxin concentrations.</text>
</comment>
<comment type="subcellular location">
    <subcellularLocation>
        <location evidence="1 8">Nucleus</location>
    </subcellularLocation>
</comment>
<organism evidence="10 11">
    <name type="scientific">Erythranthe guttata</name>
    <name type="common">Yellow monkey flower</name>
    <name type="synonym">Mimulus guttatus</name>
    <dbReference type="NCBI Taxonomy" id="4155"/>
    <lineage>
        <taxon>Eukaryota</taxon>
        <taxon>Viridiplantae</taxon>
        <taxon>Streptophyta</taxon>
        <taxon>Embryophyta</taxon>
        <taxon>Tracheophyta</taxon>
        <taxon>Spermatophyta</taxon>
        <taxon>Magnoliopsida</taxon>
        <taxon>eudicotyledons</taxon>
        <taxon>Gunneridae</taxon>
        <taxon>Pentapetalae</taxon>
        <taxon>asterids</taxon>
        <taxon>lamiids</taxon>
        <taxon>Lamiales</taxon>
        <taxon>Phrymaceae</taxon>
        <taxon>Erythranthe</taxon>
    </lineage>
</organism>
<dbReference type="GO" id="GO:0006355">
    <property type="term" value="P:regulation of DNA-templated transcription"/>
    <property type="evidence" value="ECO:0007669"/>
    <property type="project" value="InterPro"/>
</dbReference>
<keyword evidence="6 8" id="KW-0539">Nucleus</keyword>
<evidence type="ECO:0000256" key="5">
    <source>
        <dbReference type="ARBA" id="ARBA00023163"/>
    </source>
</evidence>
<evidence type="ECO:0000313" key="11">
    <source>
        <dbReference type="Proteomes" id="UP000030748"/>
    </source>
</evidence>